<sequence>YLGGIMSAKVLPLLFQKRWTENFKDTNKFSEHDNYNVTQNYGEYLDSGYGRRYFEDSIHKSNKIFLSKEPFAKRESSVVSNKSEKSDKSSNFNKRFPKSHQTKVACATNLNSKYDLADYLLKKKNFKSENSLSFESDIYKTAKYPRLVATEPYRQSWVSPWRYSYKQRDYSKCSEQFKRVKSSCIDLSKF</sequence>
<dbReference type="InterPro" id="IPR029369">
    <property type="entry name" value="HDNR"/>
</dbReference>
<dbReference type="EMBL" id="REGN01004026">
    <property type="protein sequence ID" value="RNA19534.1"/>
    <property type="molecule type" value="Genomic_DNA"/>
</dbReference>
<evidence type="ECO:0000256" key="1">
    <source>
        <dbReference type="SAM" id="MobiDB-lite"/>
    </source>
</evidence>
<evidence type="ECO:0000313" key="3">
    <source>
        <dbReference type="EMBL" id="RNA19534.1"/>
    </source>
</evidence>
<feature type="compositionally biased region" description="Basic and acidic residues" evidence="1">
    <location>
        <begin position="77"/>
        <end position="88"/>
    </location>
</feature>
<reference evidence="3 4" key="1">
    <citation type="journal article" date="2018" name="Sci. Rep.">
        <title>Genomic signatures of local adaptation to the degree of environmental predictability in rotifers.</title>
        <authorList>
            <person name="Franch-Gras L."/>
            <person name="Hahn C."/>
            <person name="Garcia-Roger E.M."/>
            <person name="Carmona M.J."/>
            <person name="Serra M."/>
            <person name="Gomez A."/>
        </authorList>
    </citation>
    <scope>NUCLEOTIDE SEQUENCE [LARGE SCALE GENOMIC DNA]</scope>
    <source>
        <strain evidence="3">HYR1</strain>
    </source>
</reference>
<name>A0A3M7R7Z2_BRAPC</name>
<feature type="region of interest" description="Disordered" evidence="1">
    <location>
        <begin position="77"/>
        <end position="96"/>
    </location>
</feature>
<dbReference type="AlphaFoldDB" id="A0A3M7R7Z2"/>
<feature type="non-terminal residue" evidence="3">
    <location>
        <position position="1"/>
    </location>
</feature>
<accession>A0A3M7R7Z2</accession>
<protein>
    <recommendedName>
        <fullName evidence="2">Domain of unknown function with conserved HDNR motif domain-containing protein</fullName>
    </recommendedName>
</protein>
<comment type="caution">
    <text evidence="3">The sequence shown here is derived from an EMBL/GenBank/DDBJ whole genome shotgun (WGS) entry which is preliminary data.</text>
</comment>
<evidence type="ECO:0000259" key="2">
    <source>
        <dbReference type="Pfam" id="PF15115"/>
    </source>
</evidence>
<gene>
    <name evidence="3" type="ORF">BpHYR1_032189</name>
</gene>
<dbReference type="Pfam" id="PF15115">
    <property type="entry name" value="HDNR"/>
    <property type="match status" value="1"/>
</dbReference>
<dbReference type="OrthoDB" id="10003408at2759"/>
<evidence type="ECO:0000313" key="4">
    <source>
        <dbReference type="Proteomes" id="UP000276133"/>
    </source>
</evidence>
<organism evidence="3 4">
    <name type="scientific">Brachionus plicatilis</name>
    <name type="common">Marine rotifer</name>
    <name type="synonym">Brachionus muelleri</name>
    <dbReference type="NCBI Taxonomy" id="10195"/>
    <lineage>
        <taxon>Eukaryota</taxon>
        <taxon>Metazoa</taxon>
        <taxon>Spiralia</taxon>
        <taxon>Gnathifera</taxon>
        <taxon>Rotifera</taxon>
        <taxon>Eurotatoria</taxon>
        <taxon>Monogononta</taxon>
        <taxon>Pseudotrocha</taxon>
        <taxon>Ploima</taxon>
        <taxon>Brachionidae</taxon>
        <taxon>Brachionus</taxon>
    </lineage>
</organism>
<proteinExistence type="predicted"/>
<dbReference type="Proteomes" id="UP000276133">
    <property type="component" value="Unassembled WGS sequence"/>
</dbReference>
<feature type="domain" description="Domain of unknown function with conserved HDNR motif" evidence="2">
    <location>
        <begin position="10"/>
        <end position="131"/>
    </location>
</feature>
<dbReference type="PANTHER" id="PTHR35440">
    <property type="entry name" value="TESTIS-EXPRESSED PROTEIN 36"/>
    <property type="match status" value="1"/>
</dbReference>
<dbReference type="PANTHER" id="PTHR35440:SF1">
    <property type="entry name" value="TESTIS-EXPRESSED PROTEIN 36"/>
    <property type="match status" value="1"/>
</dbReference>
<keyword evidence="4" id="KW-1185">Reference proteome</keyword>